<dbReference type="AlphaFoldDB" id="A0A4V2NVI1"/>
<dbReference type="Proteomes" id="UP000295334">
    <property type="component" value="Unassembled WGS sequence"/>
</dbReference>
<reference evidence="2 3" key="1">
    <citation type="submission" date="2019-03" db="EMBL/GenBank/DDBJ databases">
        <authorList>
            <person name="Kim M.K.M."/>
        </authorList>
    </citation>
    <scope>NUCLEOTIDE SEQUENCE [LARGE SCALE GENOMIC DNA]</scope>
    <source>
        <strain evidence="2 3">17J68-12</strain>
    </source>
</reference>
<evidence type="ECO:0000256" key="1">
    <source>
        <dbReference type="SAM" id="MobiDB-lite"/>
    </source>
</evidence>
<comment type="caution">
    <text evidence="2">The sequence shown here is derived from an EMBL/GenBank/DDBJ whole genome shotgun (WGS) entry which is preliminary data.</text>
</comment>
<dbReference type="RefSeq" id="WP_131449753.1">
    <property type="nucleotide sequence ID" value="NZ_SJZI01000044.1"/>
</dbReference>
<proteinExistence type="predicted"/>
<dbReference type="OrthoDB" id="711735at2"/>
<dbReference type="EMBL" id="SJZI01000044">
    <property type="protein sequence ID" value="TCJ13552.1"/>
    <property type="molecule type" value="Genomic_DNA"/>
</dbReference>
<accession>A0A4V2NVI1</accession>
<keyword evidence="3" id="KW-1185">Reference proteome</keyword>
<organism evidence="2 3">
    <name type="scientific">Flaviaesturariibacter flavus</name>
    <dbReference type="NCBI Taxonomy" id="2502780"/>
    <lineage>
        <taxon>Bacteria</taxon>
        <taxon>Pseudomonadati</taxon>
        <taxon>Bacteroidota</taxon>
        <taxon>Chitinophagia</taxon>
        <taxon>Chitinophagales</taxon>
        <taxon>Chitinophagaceae</taxon>
        <taxon>Flaviaestuariibacter</taxon>
    </lineage>
</organism>
<protein>
    <submittedName>
        <fullName evidence="2">Uncharacterized protein</fullName>
    </submittedName>
</protein>
<name>A0A4V2NVI1_9BACT</name>
<evidence type="ECO:0000313" key="2">
    <source>
        <dbReference type="EMBL" id="TCJ13552.1"/>
    </source>
</evidence>
<feature type="region of interest" description="Disordered" evidence="1">
    <location>
        <begin position="66"/>
        <end position="86"/>
    </location>
</feature>
<sequence length="86" mass="10058">MTEEDARFYRLAALLNEAILHDFESVVRLLYRVDVPEKKVRAALAENNADAGTVLARLLLEREREKAASRARYRMPDEDIPEDERW</sequence>
<evidence type="ECO:0000313" key="3">
    <source>
        <dbReference type="Proteomes" id="UP000295334"/>
    </source>
</evidence>
<gene>
    <name evidence="2" type="ORF">EPD60_12195</name>
</gene>